<dbReference type="PANTHER" id="PTHR24256">
    <property type="entry name" value="TRYPTASE-RELATED"/>
    <property type="match status" value="1"/>
</dbReference>
<feature type="domain" description="Peptidase S1" evidence="4">
    <location>
        <begin position="95"/>
        <end position="343"/>
    </location>
</feature>
<comment type="caution">
    <text evidence="5">The sequence shown here is derived from an EMBL/GenBank/DDBJ whole genome shotgun (WGS) entry which is preliminary data.</text>
</comment>
<dbReference type="InterPro" id="IPR009003">
    <property type="entry name" value="Peptidase_S1_PA"/>
</dbReference>
<dbReference type="InterPro" id="IPR043504">
    <property type="entry name" value="Peptidase_S1_PA_chymotrypsin"/>
</dbReference>
<dbReference type="FunFam" id="2.40.10.10:FF:000068">
    <property type="entry name" value="transmembrane protease serine 2"/>
    <property type="match status" value="1"/>
</dbReference>
<organism evidence="5 6">
    <name type="scientific">Apolygus lucorum</name>
    <name type="common">Small green plant bug</name>
    <name type="synonym">Lygocoris lucorum</name>
    <dbReference type="NCBI Taxonomy" id="248454"/>
    <lineage>
        <taxon>Eukaryota</taxon>
        <taxon>Metazoa</taxon>
        <taxon>Ecdysozoa</taxon>
        <taxon>Arthropoda</taxon>
        <taxon>Hexapoda</taxon>
        <taxon>Insecta</taxon>
        <taxon>Pterygota</taxon>
        <taxon>Neoptera</taxon>
        <taxon>Paraneoptera</taxon>
        <taxon>Hemiptera</taxon>
        <taxon>Heteroptera</taxon>
        <taxon>Panheteroptera</taxon>
        <taxon>Cimicomorpha</taxon>
        <taxon>Miridae</taxon>
        <taxon>Mirini</taxon>
        <taxon>Apolygus</taxon>
    </lineage>
</organism>
<dbReference type="FunFam" id="2.40.10.10:FF:000002">
    <property type="entry name" value="Transmembrane protease serine"/>
    <property type="match status" value="1"/>
</dbReference>
<gene>
    <name evidence="5" type="ORF">GE061_006084</name>
</gene>
<dbReference type="PRINTS" id="PR00722">
    <property type="entry name" value="CHYMOTRYPSIN"/>
</dbReference>
<accession>A0A8S9WVC5</accession>
<dbReference type="GO" id="GO:0004252">
    <property type="term" value="F:serine-type endopeptidase activity"/>
    <property type="evidence" value="ECO:0007669"/>
    <property type="project" value="InterPro"/>
</dbReference>
<keyword evidence="1" id="KW-1015">Disulfide bond</keyword>
<dbReference type="InterPro" id="IPR001314">
    <property type="entry name" value="Peptidase_S1A"/>
</dbReference>
<dbReference type="PROSITE" id="PS50240">
    <property type="entry name" value="TRYPSIN_DOM"/>
    <property type="match status" value="1"/>
</dbReference>
<keyword evidence="6" id="KW-1185">Reference proteome</keyword>
<sequence length="347" mass="37991">MRIFVCFWILGLSGGAFSDSSEEGLRPRKYSPELCNHGEGRINYKTGVCEPERDNSPKNQPGASPSIPIVAPLPLGTCGVRRMKKSAINPDWKRIISNVPGLPVQTFYGEVPWMVRILADGNFVCGGTLIATQAVLTAAHCLTNATVKNWAVEVGEWDSSSQIEPKPTQKQTARIAVVHKDFNLLNSANNIAILFVRNPFELSETVGLMCLSDTLSMIDPKSCLAAGWGKDGQGVRKKYDYSPILRKVNLPVISNDECQRKLRTTSLGDRFELMSGFVCAGGVDERDTCQGDGGGPLYCQMKNEPNRYALYGIIAWGMGCGESNPTVFTSVPSYINWISTTLEDNIN</sequence>
<dbReference type="CDD" id="cd00190">
    <property type="entry name" value="Tryp_SPc"/>
    <property type="match status" value="1"/>
</dbReference>
<dbReference type="SUPFAM" id="SSF50494">
    <property type="entry name" value="Trypsin-like serine proteases"/>
    <property type="match status" value="1"/>
</dbReference>
<feature type="signal peptide" evidence="3">
    <location>
        <begin position="1"/>
        <end position="18"/>
    </location>
</feature>
<name>A0A8S9WVC5_APOLU</name>
<evidence type="ECO:0000313" key="6">
    <source>
        <dbReference type="Proteomes" id="UP000466442"/>
    </source>
</evidence>
<dbReference type="Gene3D" id="2.40.10.10">
    <property type="entry name" value="Trypsin-like serine proteases"/>
    <property type="match status" value="2"/>
</dbReference>
<dbReference type="EMBL" id="WIXP02000014">
    <property type="protein sequence ID" value="KAF6199786.1"/>
    <property type="molecule type" value="Genomic_DNA"/>
</dbReference>
<keyword evidence="3" id="KW-0732">Signal</keyword>
<dbReference type="Proteomes" id="UP000466442">
    <property type="component" value="Unassembled WGS sequence"/>
</dbReference>
<reference evidence="5" key="1">
    <citation type="journal article" date="2021" name="Mol. Ecol. Resour.">
        <title>Apolygus lucorum genome provides insights into omnivorousness and mesophyll feeding.</title>
        <authorList>
            <person name="Liu Y."/>
            <person name="Liu H."/>
            <person name="Wang H."/>
            <person name="Huang T."/>
            <person name="Liu B."/>
            <person name="Yang B."/>
            <person name="Yin L."/>
            <person name="Li B."/>
            <person name="Zhang Y."/>
            <person name="Zhang S."/>
            <person name="Jiang F."/>
            <person name="Zhang X."/>
            <person name="Ren Y."/>
            <person name="Wang B."/>
            <person name="Wang S."/>
            <person name="Lu Y."/>
            <person name="Wu K."/>
            <person name="Fan W."/>
            <person name="Wang G."/>
        </authorList>
    </citation>
    <scope>NUCLEOTIDE SEQUENCE</scope>
    <source>
        <strain evidence="5">12Hb</strain>
    </source>
</reference>
<dbReference type="PROSITE" id="PS00134">
    <property type="entry name" value="TRYPSIN_HIS"/>
    <property type="match status" value="1"/>
</dbReference>
<evidence type="ECO:0000256" key="2">
    <source>
        <dbReference type="ARBA" id="ARBA00024195"/>
    </source>
</evidence>
<dbReference type="InterPro" id="IPR001254">
    <property type="entry name" value="Trypsin_dom"/>
</dbReference>
<dbReference type="InterPro" id="IPR018114">
    <property type="entry name" value="TRYPSIN_HIS"/>
</dbReference>
<evidence type="ECO:0000256" key="1">
    <source>
        <dbReference type="ARBA" id="ARBA00023157"/>
    </source>
</evidence>
<protein>
    <recommendedName>
        <fullName evidence="4">Peptidase S1 domain-containing protein</fullName>
    </recommendedName>
</protein>
<dbReference type="SMART" id="SM00020">
    <property type="entry name" value="Tryp_SPc"/>
    <property type="match status" value="1"/>
</dbReference>
<evidence type="ECO:0000313" key="5">
    <source>
        <dbReference type="EMBL" id="KAF6199786.1"/>
    </source>
</evidence>
<dbReference type="GO" id="GO:0006508">
    <property type="term" value="P:proteolysis"/>
    <property type="evidence" value="ECO:0007669"/>
    <property type="project" value="InterPro"/>
</dbReference>
<feature type="chain" id="PRO_5035770848" description="Peptidase S1 domain-containing protein" evidence="3">
    <location>
        <begin position="19"/>
        <end position="347"/>
    </location>
</feature>
<evidence type="ECO:0000256" key="3">
    <source>
        <dbReference type="SAM" id="SignalP"/>
    </source>
</evidence>
<comment type="similarity">
    <text evidence="2">Belongs to the peptidase S1 family. CLIP subfamily.</text>
</comment>
<dbReference type="OrthoDB" id="6261922at2759"/>
<dbReference type="InterPro" id="IPR051487">
    <property type="entry name" value="Ser/Thr_Proteases_Immune/Dev"/>
</dbReference>
<proteinExistence type="inferred from homology"/>
<dbReference type="AlphaFoldDB" id="A0A8S9WVC5"/>
<evidence type="ECO:0000259" key="4">
    <source>
        <dbReference type="PROSITE" id="PS50240"/>
    </source>
</evidence>
<dbReference type="Pfam" id="PF00089">
    <property type="entry name" value="Trypsin"/>
    <property type="match status" value="1"/>
</dbReference>